<keyword evidence="1 5" id="KW-0489">Methyltransferase</keyword>
<dbReference type="PIRSF" id="PIRSF004505">
    <property type="entry name" value="MT_bac"/>
    <property type="match status" value="1"/>
</dbReference>
<dbReference type="STRING" id="1220578.FPE01S_02_07920"/>
<comment type="caution">
    <text evidence="6">The sequence shown here is derived from an EMBL/GenBank/DDBJ whole genome shotgun (WGS) entry which is preliminary data.</text>
</comment>
<reference evidence="6 7" key="1">
    <citation type="submission" date="2015-04" db="EMBL/GenBank/DDBJ databases">
        <title>Whole genome shotgun sequence of Flavihumibacter petaseus NBRC 106054.</title>
        <authorList>
            <person name="Miyazawa S."/>
            <person name="Hosoyama A."/>
            <person name="Hashimoto M."/>
            <person name="Noguchi M."/>
            <person name="Tsuchikane K."/>
            <person name="Ohji S."/>
            <person name="Yamazoe A."/>
            <person name="Ichikawa N."/>
            <person name="Kimura A."/>
            <person name="Fujita N."/>
        </authorList>
    </citation>
    <scope>NUCLEOTIDE SEQUENCE [LARGE SCALE GENOMIC DNA]</scope>
    <source>
        <strain evidence="6 7">NBRC 106054</strain>
    </source>
</reference>
<dbReference type="GO" id="GO:0070038">
    <property type="term" value="F:rRNA (pseudouridine-N3-)-methyltransferase activity"/>
    <property type="evidence" value="ECO:0007669"/>
    <property type="project" value="UniProtKB-UniRule"/>
</dbReference>
<dbReference type="PANTHER" id="PTHR33603">
    <property type="entry name" value="METHYLTRANSFERASE"/>
    <property type="match status" value="1"/>
</dbReference>
<dbReference type="CDD" id="cd18081">
    <property type="entry name" value="RlmH-like"/>
    <property type="match status" value="1"/>
</dbReference>
<dbReference type="GO" id="GO:0005737">
    <property type="term" value="C:cytoplasm"/>
    <property type="evidence" value="ECO:0007669"/>
    <property type="project" value="UniProtKB-SubCell"/>
</dbReference>
<proteinExistence type="inferred from homology"/>
<feature type="binding site" evidence="5">
    <location>
        <begin position="121"/>
        <end position="126"/>
    </location>
    <ligand>
        <name>S-adenosyl-L-methionine</name>
        <dbReference type="ChEBI" id="CHEBI:59789"/>
    </ligand>
</feature>
<evidence type="ECO:0000256" key="3">
    <source>
        <dbReference type="ARBA" id="ARBA00022691"/>
    </source>
</evidence>
<evidence type="ECO:0000256" key="1">
    <source>
        <dbReference type="ARBA" id="ARBA00022603"/>
    </source>
</evidence>
<sequence>MKIILLTIGRQQDTSTREAVADFTDRIKRYFPCEWKLLPPSKFTEPDAIRKAETKLVEDFLEKGDFLCLLDERGKNISSPELAQLIQQKANESCRQLIFLIGGAYGVEESLRKKAGFVWSLSRLVFPHQIVRLILAEQVYRACSILRNEKYHHD</sequence>
<dbReference type="AlphaFoldDB" id="A0A0E9N207"/>
<comment type="subcellular location">
    <subcellularLocation>
        <location evidence="5">Cytoplasm</location>
    </subcellularLocation>
</comment>
<dbReference type="Gene3D" id="3.40.1280.10">
    <property type="match status" value="1"/>
</dbReference>
<dbReference type="Proteomes" id="UP000033121">
    <property type="component" value="Unassembled WGS sequence"/>
</dbReference>
<feature type="binding site" evidence="5">
    <location>
        <position position="70"/>
    </location>
    <ligand>
        <name>S-adenosyl-L-methionine</name>
        <dbReference type="ChEBI" id="CHEBI:59789"/>
    </ligand>
</feature>
<dbReference type="OrthoDB" id="9806643at2"/>
<dbReference type="InterPro" id="IPR029026">
    <property type="entry name" value="tRNA_m1G_MTases_N"/>
</dbReference>
<dbReference type="EC" id="2.1.1.177" evidence="5"/>
<keyword evidence="5" id="KW-0698">rRNA processing</keyword>
<dbReference type="Pfam" id="PF02590">
    <property type="entry name" value="SPOUT_MTase"/>
    <property type="match status" value="1"/>
</dbReference>
<evidence type="ECO:0000313" key="6">
    <source>
        <dbReference type="EMBL" id="GAO43686.1"/>
    </source>
</evidence>
<keyword evidence="5" id="KW-0963">Cytoplasm</keyword>
<keyword evidence="3 5" id="KW-0949">S-adenosyl-L-methionine</keyword>
<organism evidence="6 7">
    <name type="scientific">Flavihumibacter petaseus NBRC 106054</name>
    <dbReference type="NCBI Taxonomy" id="1220578"/>
    <lineage>
        <taxon>Bacteria</taxon>
        <taxon>Pseudomonadati</taxon>
        <taxon>Bacteroidota</taxon>
        <taxon>Chitinophagia</taxon>
        <taxon>Chitinophagales</taxon>
        <taxon>Chitinophagaceae</taxon>
        <taxon>Flavihumibacter</taxon>
    </lineage>
</organism>
<comment type="subunit">
    <text evidence="5">Homodimer.</text>
</comment>
<dbReference type="RefSeq" id="WP_046369526.1">
    <property type="nucleotide sequence ID" value="NZ_BBWV01000002.1"/>
</dbReference>
<gene>
    <name evidence="5 6" type="primary">rlmH</name>
    <name evidence="6" type="ORF">FPE01S_02_07920</name>
</gene>
<comment type="similarity">
    <text evidence="4 5">Belongs to the RNA methyltransferase RlmH family.</text>
</comment>
<evidence type="ECO:0000256" key="5">
    <source>
        <dbReference type="HAMAP-Rule" id="MF_00658"/>
    </source>
</evidence>
<protein>
    <recommendedName>
        <fullName evidence="5">Ribosomal RNA large subunit methyltransferase H</fullName>
        <ecNumber evidence="5">2.1.1.177</ecNumber>
    </recommendedName>
    <alternativeName>
        <fullName evidence="5">23S rRNA (pseudouridine1915-N3)-methyltransferase</fullName>
    </alternativeName>
    <alternativeName>
        <fullName evidence="5">23S rRNA m3Psi1915 methyltransferase</fullName>
    </alternativeName>
    <alternativeName>
        <fullName evidence="5">rRNA (pseudouridine-N3-)-methyltransferase RlmH</fullName>
    </alternativeName>
</protein>
<evidence type="ECO:0000256" key="2">
    <source>
        <dbReference type="ARBA" id="ARBA00022679"/>
    </source>
</evidence>
<feature type="binding site" evidence="5">
    <location>
        <position position="102"/>
    </location>
    <ligand>
        <name>S-adenosyl-L-methionine</name>
        <dbReference type="ChEBI" id="CHEBI:59789"/>
    </ligand>
</feature>
<dbReference type="InterPro" id="IPR029028">
    <property type="entry name" value="Alpha/beta_knot_MTases"/>
</dbReference>
<keyword evidence="7" id="KW-1185">Reference proteome</keyword>
<dbReference type="HAMAP" id="MF_00658">
    <property type="entry name" value="23SrRNA_methyltr_H"/>
    <property type="match status" value="1"/>
</dbReference>
<evidence type="ECO:0000256" key="4">
    <source>
        <dbReference type="ARBA" id="ARBA00038303"/>
    </source>
</evidence>
<dbReference type="SUPFAM" id="SSF75217">
    <property type="entry name" value="alpha/beta knot"/>
    <property type="match status" value="1"/>
</dbReference>
<accession>A0A0E9N207</accession>
<dbReference type="EMBL" id="BBWV01000002">
    <property type="protein sequence ID" value="GAO43686.1"/>
    <property type="molecule type" value="Genomic_DNA"/>
</dbReference>
<dbReference type="InterPro" id="IPR003742">
    <property type="entry name" value="RlmH-like"/>
</dbReference>
<keyword evidence="2 5" id="KW-0808">Transferase</keyword>
<name>A0A0E9N207_9BACT</name>
<comment type="function">
    <text evidence="5">Specifically methylates the pseudouridine at position 1915 (m3Psi1915) in 23S rRNA.</text>
</comment>
<evidence type="ECO:0000313" key="7">
    <source>
        <dbReference type="Proteomes" id="UP000033121"/>
    </source>
</evidence>
<comment type="catalytic activity">
    <reaction evidence="5">
        <text>pseudouridine(1915) in 23S rRNA + S-adenosyl-L-methionine = N(3)-methylpseudouridine(1915) in 23S rRNA + S-adenosyl-L-homocysteine + H(+)</text>
        <dbReference type="Rhea" id="RHEA:42752"/>
        <dbReference type="Rhea" id="RHEA-COMP:10221"/>
        <dbReference type="Rhea" id="RHEA-COMP:10222"/>
        <dbReference type="ChEBI" id="CHEBI:15378"/>
        <dbReference type="ChEBI" id="CHEBI:57856"/>
        <dbReference type="ChEBI" id="CHEBI:59789"/>
        <dbReference type="ChEBI" id="CHEBI:65314"/>
        <dbReference type="ChEBI" id="CHEBI:74486"/>
        <dbReference type="EC" id="2.1.1.177"/>
    </reaction>
</comment>
<dbReference type="PANTHER" id="PTHR33603:SF1">
    <property type="entry name" value="RIBOSOMAL RNA LARGE SUBUNIT METHYLTRANSFERASE H"/>
    <property type="match status" value="1"/>
</dbReference>